<accession>A0AAX4JGZ2</accession>
<dbReference type="EMBL" id="PP079243">
    <property type="protein sequence ID" value="WVK90017.1"/>
    <property type="molecule type" value="Genomic_DNA"/>
</dbReference>
<dbReference type="Proteomes" id="UP001432380">
    <property type="component" value="Segment"/>
</dbReference>
<organism evidence="1 2">
    <name type="scientific">Burkholderia phage vB_BpP_HN02</name>
    <dbReference type="NCBI Taxonomy" id="3116925"/>
    <lineage>
        <taxon>Viruses</taxon>
        <taxon>Duplodnaviria</taxon>
        <taxon>Heunggongvirae</taxon>
        <taxon>Uroviricota</taxon>
        <taxon>Caudoviricetes</taxon>
        <taxon>Schitoviridae</taxon>
    </lineage>
</organism>
<protein>
    <submittedName>
        <fullName evidence="1">Uncharacterized protein</fullName>
    </submittedName>
</protein>
<sequence>MSIHDQWYISGGDIQPISIQEGLENEHTFIVSNKDEEAELRAYAMLLGHTALVKVMLGARQYTPDLKHKDGVFTFYLTQYRGRDDRFNFIPL</sequence>
<proteinExistence type="predicted"/>
<reference evidence="1" key="1">
    <citation type="submission" date="2024-01" db="EMBL/GenBank/DDBJ databases">
        <authorList>
            <person name="Zhu Q."/>
        </authorList>
    </citation>
    <scope>NUCLEOTIDE SEQUENCE</scope>
</reference>
<name>A0AAX4JGZ2_9CAUD</name>
<evidence type="ECO:0000313" key="1">
    <source>
        <dbReference type="EMBL" id="WVK90017.1"/>
    </source>
</evidence>
<evidence type="ECO:0000313" key="2">
    <source>
        <dbReference type="Proteomes" id="UP001432380"/>
    </source>
</evidence>